<accession>A0ABS5VS09</accession>
<feature type="transmembrane region" description="Helical" evidence="6">
    <location>
        <begin position="12"/>
        <end position="37"/>
    </location>
</feature>
<organism evidence="7 8">
    <name type="scientific">Chryseosolibacter indicus</name>
    <dbReference type="NCBI Taxonomy" id="2782351"/>
    <lineage>
        <taxon>Bacteria</taxon>
        <taxon>Pseudomonadati</taxon>
        <taxon>Bacteroidota</taxon>
        <taxon>Cytophagia</taxon>
        <taxon>Cytophagales</taxon>
        <taxon>Chryseotaleaceae</taxon>
        <taxon>Chryseosolibacter</taxon>
    </lineage>
</organism>
<keyword evidence="8" id="KW-1185">Reference proteome</keyword>
<comment type="subcellular location">
    <subcellularLocation>
        <location evidence="1">Cell membrane</location>
        <topology evidence="1">Multi-pass membrane protein</topology>
    </subcellularLocation>
</comment>
<evidence type="ECO:0000256" key="3">
    <source>
        <dbReference type="ARBA" id="ARBA00022692"/>
    </source>
</evidence>
<feature type="transmembrane region" description="Helical" evidence="6">
    <location>
        <begin position="162"/>
        <end position="183"/>
    </location>
</feature>
<evidence type="ECO:0000256" key="6">
    <source>
        <dbReference type="SAM" id="Phobius"/>
    </source>
</evidence>
<dbReference type="RefSeq" id="WP_254153922.1">
    <property type="nucleotide sequence ID" value="NZ_JAHESD010000023.1"/>
</dbReference>
<dbReference type="EMBL" id="JAHESD010000023">
    <property type="protein sequence ID" value="MBT1703961.1"/>
    <property type="molecule type" value="Genomic_DNA"/>
</dbReference>
<reference evidence="7 8" key="1">
    <citation type="submission" date="2021-05" db="EMBL/GenBank/DDBJ databases">
        <title>A Polyphasic approach of four new species of the genus Ohtaekwangia: Ohtaekwangia histidinii sp. nov., Ohtaekwangia cretensis sp. nov., Ohtaekwangia indiensis sp. nov., Ohtaekwangia reichenbachii sp. nov. from diverse environment.</title>
        <authorList>
            <person name="Octaviana S."/>
        </authorList>
    </citation>
    <scope>NUCLEOTIDE SEQUENCE [LARGE SCALE GENOMIC DNA]</scope>
    <source>
        <strain evidence="7 8">PWU20</strain>
    </source>
</reference>
<dbReference type="Pfam" id="PF12679">
    <property type="entry name" value="ABC2_membrane_2"/>
    <property type="match status" value="1"/>
</dbReference>
<keyword evidence="3 6" id="KW-0812">Transmembrane</keyword>
<evidence type="ECO:0000256" key="5">
    <source>
        <dbReference type="ARBA" id="ARBA00023136"/>
    </source>
</evidence>
<feature type="transmembrane region" description="Helical" evidence="6">
    <location>
        <begin position="137"/>
        <end position="155"/>
    </location>
</feature>
<gene>
    <name evidence="7" type="ORF">KK060_11755</name>
</gene>
<feature type="transmembrane region" description="Helical" evidence="6">
    <location>
        <begin position="57"/>
        <end position="75"/>
    </location>
</feature>
<feature type="transmembrane region" description="Helical" evidence="6">
    <location>
        <begin position="96"/>
        <end position="125"/>
    </location>
</feature>
<feature type="transmembrane region" description="Helical" evidence="6">
    <location>
        <begin position="216"/>
        <end position="234"/>
    </location>
</feature>
<evidence type="ECO:0000256" key="1">
    <source>
        <dbReference type="ARBA" id="ARBA00004651"/>
    </source>
</evidence>
<evidence type="ECO:0000256" key="4">
    <source>
        <dbReference type="ARBA" id="ARBA00022989"/>
    </source>
</evidence>
<protein>
    <submittedName>
        <fullName evidence="7">ABC transporter permease subunit</fullName>
    </submittedName>
</protein>
<name>A0ABS5VS09_9BACT</name>
<evidence type="ECO:0000313" key="8">
    <source>
        <dbReference type="Proteomes" id="UP000772618"/>
    </source>
</evidence>
<sequence length="240" mass="26762">MHPIWIIAKRELGSFFDSLIAYIMLVLFLGFSGFFTWLLGSDVFFVGQASLESFFNVSYWTLFFFIPALTMRLLAEEKKTGTIELLLTKAVTDRQLVVGKFLSTFLLILIALLFTFSYVITISSIGDIDTGEVVCGYVGLLFMSAMYISIGLYASSITSNQIVAFLCALLIELFFHIIFGTLAQQLSGWAGALLHGLSLTNHFESIIRGVLDTRDVIYFISITLVGLLLSELSLTKRHTV</sequence>
<dbReference type="Proteomes" id="UP000772618">
    <property type="component" value="Unassembled WGS sequence"/>
</dbReference>
<dbReference type="PANTHER" id="PTHR30294">
    <property type="entry name" value="MEMBRANE COMPONENT OF ABC TRANSPORTER YHHJ-RELATED"/>
    <property type="match status" value="1"/>
</dbReference>
<dbReference type="PANTHER" id="PTHR30294:SF29">
    <property type="entry name" value="MULTIDRUG ABC TRANSPORTER PERMEASE YBHS-RELATED"/>
    <property type="match status" value="1"/>
</dbReference>
<keyword evidence="2" id="KW-1003">Cell membrane</keyword>
<dbReference type="InterPro" id="IPR051449">
    <property type="entry name" value="ABC-2_transporter_component"/>
</dbReference>
<comment type="caution">
    <text evidence="7">The sequence shown here is derived from an EMBL/GenBank/DDBJ whole genome shotgun (WGS) entry which is preliminary data.</text>
</comment>
<evidence type="ECO:0000256" key="2">
    <source>
        <dbReference type="ARBA" id="ARBA00022475"/>
    </source>
</evidence>
<keyword evidence="5 6" id="KW-0472">Membrane</keyword>
<proteinExistence type="predicted"/>
<keyword evidence="4 6" id="KW-1133">Transmembrane helix</keyword>
<evidence type="ECO:0000313" key="7">
    <source>
        <dbReference type="EMBL" id="MBT1703961.1"/>
    </source>
</evidence>